<name>A0A8R1DXU6_CAEJA</name>
<proteinExistence type="predicted"/>
<evidence type="ECO:0000313" key="3">
    <source>
        <dbReference type="Proteomes" id="UP000005237"/>
    </source>
</evidence>
<protein>
    <submittedName>
        <fullName evidence="2">Protein kinase domain-containing protein</fullName>
    </submittedName>
</protein>
<dbReference type="InterPro" id="IPR011009">
    <property type="entry name" value="Kinase-like_dom_sf"/>
</dbReference>
<dbReference type="InterPro" id="IPR000719">
    <property type="entry name" value="Prot_kinase_dom"/>
</dbReference>
<dbReference type="GO" id="GO:0140297">
    <property type="term" value="F:DNA-binding transcription factor binding"/>
    <property type="evidence" value="ECO:0007669"/>
    <property type="project" value="EnsemblMetazoa"/>
</dbReference>
<dbReference type="GO" id="GO:0005634">
    <property type="term" value="C:nucleus"/>
    <property type="evidence" value="ECO:0007669"/>
    <property type="project" value="TreeGrafter"/>
</dbReference>
<reference evidence="2" key="2">
    <citation type="submission" date="2022-06" db="UniProtKB">
        <authorList>
            <consortium name="EnsemblMetazoa"/>
        </authorList>
    </citation>
    <scope>IDENTIFICATION</scope>
    <source>
        <strain evidence="2">DF5081</strain>
    </source>
</reference>
<evidence type="ECO:0000313" key="2">
    <source>
        <dbReference type="EnsemblMetazoa" id="CJA13451.1"/>
    </source>
</evidence>
<dbReference type="GO" id="GO:0010628">
    <property type="term" value="P:positive regulation of gene expression"/>
    <property type="evidence" value="ECO:0007669"/>
    <property type="project" value="EnsemblMetazoa"/>
</dbReference>
<sequence>MVLTRSGRKLLEQQTAFAEQKERQRQLRQTRLRKTGILRFKGGVPTTKPRFYINPTGQRVFVYRSMKEEYYHRILNAPKYDASNYGRDPPICYSSLGAHRALNARPLGRLPNHIIEALNDHYIQITHGLMVPNGDLYNNDDQPVELLIPSVMNERDYCKLIQEVEENEVKSKNHLKKTSFGKNFAIAPAFPPQPCPDSAQHMVHGEIIGVFVIYGSGKIARAVCSRTREIFTAHVLPQWKAAKVIEVIRRLQVPNDITSCNADDVRISELCVSKRTEIIKSSGRFIIFNPIETNTIHTYCVERLDSITEKEVMNIYKKVVEIVRFCHARRVLVRNFKPRNFYLTKSENGEFTVRPCFIQDMSIEEDHTDPQHTRRAVCIPFMAPEMISADARPLHSRSTEIWGLGVLLYILLVGKYPFHEISMPLLFRAIKLKQHKWPINFISAHSRGLVDKLLKKIAAQRLSLDKLWDEIQQDFPRIRCRSNPLLKQKDLIIKMDMFKMYWESYKDRLLPKNVIPINEEYESCKRDIPIASALARQDLREIRSAIRRHINVTWCPYRQLVIDARLSQINTVLLNRDGKDAERENRISGNTKIITKRDVSMNILLPAELYPINEKYHPSQNPVDWEIYTALRDAKQLDFPEVNHGSRLIRYPAPVYRGKQFASS</sequence>
<dbReference type="SUPFAM" id="SSF56112">
    <property type="entry name" value="Protein kinase-like (PK-like)"/>
    <property type="match status" value="1"/>
</dbReference>
<dbReference type="GO" id="GO:0005524">
    <property type="term" value="F:ATP binding"/>
    <property type="evidence" value="ECO:0007669"/>
    <property type="project" value="InterPro"/>
</dbReference>
<dbReference type="EnsemblMetazoa" id="CJA13451.1">
    <property type="protein sequence ID" value="CJA13451.1"/>
    <property type="gene ID" value="WBGene00132655"/>
</dbReference>
<dbReference type="SMART" id="SM00220">
    <property type="entry name" value="S_TKc"/>
    <property type="match status" value="1"/>
</dbReference>
<organism evidence="2 3">
    <name type="scientific">Caenorhabditis japonica</name>
    <dbReference type="NCBI Taxonomy" id="281687"/>
    <lineage>
        <taxon>Eukaryota</taxon>
        <taxon>Metazoa</taxon>
        <taxon>Ecdysozoa</taxon>
        <taxon>Nematoda</taxon>
        <taxon>Chromadorea</taxon>
        <taxon>Rhabditida</taxon>
        <taxon>Rhabditina</taxon>
        <taxon>Rhabditomorpha</taxon>
        <taxon>Rhabditoidea</taxon>
        <taxon>Rhabditidae</taxon>
        <taxon>Peloderinae</taxon>
        <taxon>Caenorhabditis</taxon>
    </lineage>
</organism>
<dbReference type="GO" id="GO:0061760">
    <property type="term" value="P:antifungal innate immune response"/>
    <property type="evidence" value="ECO:0007669"/>
    <property type="project" value="EnsemblMetazoa"/>
</dbReference>
<dbReference type="InterPro" id="IPR024104">
    <property type="entry name" value="Tribbles/Ser_Thr_kinase_40"/>
</dbReference>
<dbReference type="GO" id="GO:0004672">
    <property type="term" value="F:protein kinase activity"/>
    <property type="evidence" value="ECO:0007669"/>
    <property type="project" value="InterPro"/>
</dbReference>
<dbReference type="GO" id="GO:0032436">
    <property type="term" value="P:positive regulation of proteasomal ubiquitin-dependent protein catabolic process"/>
    <property type="evidence" value="ECO:0007669"/>
    <property type="project" value="TreeGrafter"/>
</dbReference>
<evidence type="ECO:0000259" key="1">
    <source>
        <dbReference type="PROSITE" id="PS50011"/>
    </source>
</evidence>
<reference evidence="3" key="1">
    <citation type="submission" date="2010-08" db="EMBL/GenBank/DDBJ databases">
        <authorList>
            <consortium name="Caenorhabditis japonica Sequencing Consortium"/>
            <person name="Wilson R.K."/>
        </authorList>
    </citation>
    <scope>NUCLEOTIDE SEQUENCE [LARGE SCALE GENOMIC DNA]</scope>
    <source>
        <strain evidence="3">DF5081</strain>
    </source>
</reference>
<dbReference type="GO" id="GO:0050830">
    <property type="term" value="P:defense response to Gram-positive bacterium"/>
    <property type="evidence" value="ECO:0007669"/>
    <property type="project" value="EnsemblMetazoa"/>
</dbReference>
<dbReference type="PROSITE" id="PS50011">
    <property type="entry name" value="PROTEIN_KINASE_DOM"/>
    <property type="match status" value="1"/>
</dbReference>
<dbReference type="GO" id="GO:0050829">
    <property type="term" value="P:defense response to Gram-negative bacterium"/>
    <property type="evidence" value="ECO:0007669"/>
    <property type="project" value="EnsemblMetazoa"/>
</dbReference>
<feature type="domain" description="Protein kinase" evidence="1">
    <location>
        <begin position="208"/>
        <end position="486"/>
    </location>
</feature>
<dbReference type="PANTHER" id="PTHR22961">
    <property type="entry name" value="SER/THR PROTEIN KINASE-TRB"/>
    <property type="match status" value="1"/>
</dbReference>
<dbReference type="GO" id="GO:0031434">
    <property type="term" value="F:mitogen-activated protein kinase kinase binding"/>
    <property type="evidence" value="ECO:0007669"/>
    <property type="project" value="TreeGrafter"/>
</dbReference>
<dbReference type="Pfam" id="PF00069">
    <property type="entry name" value="Pkinase"/>
    <property type="match status" value="1"/>
</dbReference>
<accession>A0A8R1DXU6</accession>
<dbReference type="GO" id="GO:0010629">
    <property type="term" value="P:negative regulation of gene expression"/>
    <property type="evidence" value="ECO:0007669"/>
    <property type="project" value="EnsemblMetazoa"/>
</dbReference>
<dbReference type="Proteomes" id="UP000005237">
    <property type="component" value="Unassembled WGS sequence"/>
</dbReference>
<dbReference type="AlphaFoldDB" id="A0A8R1DXU6"/>
<keyword evidence="3" id="KW-1185">Reference proteome</keyword>
<dbReference type="PANTHER" id="PTHR22961:SF13">
    <property type="entry name" value="TRIBBLES"/>
    <property type="match status" value="1"/>
</dbReference>
<dbReference type="Gene3D" id="1.10.510.10">
    <property type="entry name" value="Transferase(Phosphotransferase) domain 1"/>
    <property type="match status" value="1"/>
</dbReference>